<feature type="transmembrane region" description="Helical" evidence="8">
    <location>
        <begin position="525"/>
        <end position="544"/>
    </location>
</feature>
<dbReference type="STRING" id="54.SAMN02745121_06610"/>
<dbReference type="Gene3D" id="3.30.70.1430">
    <property type="entry name" value="Multidrug efflux transporter AcrB pore domain"/>
    <property type="match status" value="2"/>
</dbReference>
<dbReference type="PANTHER" id="PTHR32063">
    <property type="match status" value="1"/>
</dbReference>
<feature type="transmembrane region" description="Helical" evidence="8">
    <location>
        <begin position="994"/>
        <end position="1017"/>
    </location>
</feature>
<dbReference type="InterPro" id="IPR004763">
    <property type="entry name" value="CusA-like"/>
</dbReference>
<dbReference type="GO" id="GO:0005886">
    <property type="term" value="C:plasma membrane"/>
    <property type="evidence" value="ECO:0007669"/>
    <property type="project" value="UniProtKB-SubCell"/>
</dbReference>
<dbReference type="NCBIfam" id="TIGR00914">
    <property type="entry name" value="2A0601"/>
    <property type="match status" value="1"/>
</dbReference>
<evidence type="ECO:0000256" key="5">
    <source>
        <dbReference type="ARBA" id="ARBA00022692"/>
    </source>
</evidence>
<proteinExistence type="inferred from homology"/>
<feature type="transmembrane region" description="Helical" evidence="8">
    <location>
        <begin position="885"/>
        <end position="905"/>
    </location>
</feature>
<evidence type="ECO:0000313" key="10">
    <source>
        <dbReference type="Proteomes" id="UP000199400"/>
    </source>
</evidence>
<evidence type="ECO:0000256" key="6">
    <source>
        <dbReference type="ARBA" id="ARBA00022989"/>
    </source>
</evidence>
<comment type="subcellular location">
    <subcellularLocation>
        <location evidence="1">Cell membrane</location>
        <topology evidence="1">Multi-pass membrane protein</topology>
    </subcellularLocation>
</comment>
<keyword evidence="5 8" id="KW-0812">Transmembrane</keyword>
<keyword evidence="10" id="KW-1185">Reference proteome</keyword>
<gene>
    <name evidence="9" type="ORF">SAMN02745121_06610</name>
</gene>
<accession>A0A1I2FED1</accession>
<name>A0A1I2FED1_9BACT</name>
<dbReference type="InterPro" id="IPR001036">
    <property type="entry name" value="Acrflvin-R"/>
</dbReference>
<dbReference type="SUPFAM" id="SSF82714">
    <property type="entry name" value="Multidrug efflux transporter AcrB TolC docking domain, DN and DC subdomains"/>
    <property type="match status" value="2"/>
</dbReference>
<dbReference type="PRINTS" id="PR00702">
    <property type="entry name" value="ACRIFLAVINRP"/>
</dbReference>
<keyword evidence="7 8" id="KW-0472">Membrane</keyword>
<comment type="similarity">
    <text evidence="2">Belongs to the resistance-nodulation-cell division (RND) (TC 2.A.6) family.</text>
</comment>
<dbReference type="InterPro" id="IPR027463">
    <property type="entry name" value="AcrB_DN_DC_subdom"/>
</dbReference>
<keyword evidence="4" id="KW-1003">Cell membrane</keyword>
<feature type="transmembrane region" description="Helical" evidence="8">
    <location>
        <begin position="911"/>
        <end position="934"/>
    </location>
</feature>
<feature type="transmembrane region" description="Helical" evidence="8">
    <location>
        <begin position="428"/>
        <end position="452"/>
    </location>
</feature>
<dbReference type="GO" id="GO:0042910">
    <property type="term" value="F:xenobiotic transmembrane transporter activity"/>
    <property type="evidence" value="ECO:0007669"/>
    <property type="project" value="TreeGrafter"/>
</dbReference>
<dbReference type="Pfam" id="PF00873">
    <property type="entry name" value="ACR_tran"/>
    <property type="match status" value="1"/>
</dbReference>
<dbReference type="SUPFAM" id="SSF82866">
    <property type="entry name" value="Multidrug efflux transporter AcrB transmembrane domain"/>
    <property type="match status" value="2"/>
</dbReference>
<evidence type="ECO:0000256" key="3">
    <source>
        <dbReference type="ARBA" id="ARBA00022448"/>
    </source>
</evidence>
<feature type="transmembrane region" description="Helical" evidence="8">
    <location>
        <begin position="397"/>
        <end position="416"/>
    </location>
</feature>
<dbReference type="Gene3D" id="1.20.1640.10">
    <property type="entry name" value="Multidrug efflux transporter AcrB transmembrane domain"/>
    <property type="match status" value="2"/>
</dbReference>
<feature type="transmembrane region" description="Helical" evidence="8">
    <location>
        <begin position="363"/>
        <end position="385"/>
    </location>
</feature>
<dbReference type="Proteomes" id="UP000199400">
    <property type="component" value="Unassembled WGS sequence"/>
</dbReference>
<feature type="transmembrane region" description="Helical" evidence="8">
    <location>
        <begin position="472"/>
        <end position="495"/>
    </location>
</feature>
<evidence type="ECO:0000256" key="8">
    <source>
        <dbReference type="SAM" id="Phobius"/>
    </source>
</evidence>
<reference evidence="10" key="1">
    <citation type="submission" date="2016-10" db="EMBL/GenBank/DDBJ databases">
        <authorList>
            <person name="Varghese N."/>
            <person name="Submissions S."/>
        </authorList>
    </citation>
    <scope>NUCLEOTIDE SEQUENCE [LARGE SCALE GENOMIC DNA]</scope>
    <source>
        <strain evidence="10">ATCC 25963</strain>
    </source>
</reference>
<dbReference type="Gene3D" id="3.30.70.1320">
    <property type="entry name" value="Multidrug efflux transporter AcrB pore domain like"/>
    <property type="match status" value="1"/>
</dbReference>
<evidence type="ECO:0000313" key="9">
    <source>
        <dbReference type="EMBL" id="SFF03772.1"/>
    </source>
</evidence>
<feature type="transmembrane region" description="Helical" evidence="8">
    <location>
        <begin position="337"/>
        <end position="356"/>
    </location>
</feature>
<dbReference type="EMBL" id="FOMX01000026">
    <property type="protein sequence ID" value="SFF03772.1"/>
    <property type="molecule type" value="Genomic_DNA"/>
</dbReference>
<evidence type="ECO:0000256" key="2">
    <source>
        <dbReference type="ARBA" id="ARBA00010942"/>
    </source>
</evidence>
<dbReference type="Gene3D" id="3.30.70.1440">
    <property type="entry name" value="Multidrug efflux transporter AcrB pore domain"/>
    <property type="match status" value="1"/>
</dbReference>
<evidence type="ECO:0000256" key="1">
    <source>
        <dbReference type="ARBA" id="ARBA00004651"/>
    </source>
</evidence>
<dbReference type="PANTHER" id="PTHR32063:SF24">
    <property type="entry name" value="CATION EFFLUX SYSTEM (ACRB_ACRD_ACRF FAMILY)"/>
    <property type="match status" value="1"/>
</dbReference>
<sequence length="1030" mass="110823">MLGWLIHQSIQLRLLMLGLLLTLLVGGGLAARNLPIDALPDISTIQVSVLTEAPGLSAPEVERNVTFPMENALNGVPGLEELRSVSRADLSAITVVFRDGTDPWFARQLVFERMLQARGDLPESVPTPQIAPLSTGLGEIYQFVVRSPVHSRKQLRTLLDWEIVPRLRGVPGVIEVNTQGGELKQYQVIVQPDRLAAYGLTLRELSETLSSASAIVSGGYIDRTAESFTLRAVGTYTGVEDLESVVLKVAPDGTPVLVKHVATVRDGAALRHGIVTYMGEDEAVAGVIMMLLGSNSRDVIYAVKDRVAEVQAELPAGVVIEAVYDRAEFVERTLSTVVKNILEGAAVVFLVLIVLLGSVRGALVCVLGIPASMSVALFGMHWAGVAGDLMSLGAIDFGFLVDGPIVLLEALIAAFAGQQLTSRERADAYAAALARVVRPVAFAVAIIMLVYIPLLSLEGVEGRLFKPMATTMAFALFGALVYSVAFLPALLALFVPPAKHGTSGWLRVLTRGYERALPWALKMRWPLLAGAAAALVITGGVFAGKGADFVPRIDEGDMVVSLRRPPSINLTEAKRLDLEVQKILLGFPEVEGTLAFTGRAEVAIDPAGKDKTDIVVPLKPKEEWVTAHDLDALSVVFKDKIESQVPSTFVSISQPIEDRNNEIISGSRADIQIMVLGPDLLELKRIADSIAAAIRPVEGTGDLRVEQVLGMPELTVKPDRARLARYGVALEDALLAVEAARVGLPIGLVYEGQRRFDARLLVPPREPRPEALGDLFVETVDGHRVPLSEVASIEETEGPAQIRRQDRVRVVRVEVNLRGRDLVSWVGDAMVAVEQNVPLTPPYKITWSGQFENFQRASQRLAVVVPICLTLIFGMLLWNFRDVRYAAAVFALVPFALIGGLAGLILRDMSFSIPAAVGFIALAGVAVLNGVVLASEVRAALDEGHRFDEALLKGSSHTMRAVLTTGAVAALGFLPMALATGAGSEVQRPLATTVVFGIGASTILTLFLLPALLRLVLRRERRAGENMTHL</sequence>
<keyword evidence="3" id="KW-0813">Transport</keyword>
<evidence type="ECO:0000256" key="7">
    <source>
        <dbReference type="ARBA" id="ARBA00023136"/>
    </source>
</evidence>
<dbReference type="SUPFAM" id="SSF82693">
    <property type="entry name" value="Multidrug efflux transporter AcrB pore domain, PN1, PN2, PC1 and PC2 subdomains"/>
    <property type="match status" value="2"/>
</dbReference>
<dbReference type="OrthoDB" id="9759330at2"/>
<dbReference type="GO" id="GO:0008324">
    <property type="term" value="F:monoatomic cation transmembrane transporter activity"/>
    <property type="evidence" value="ECO:0007669"/>
    <property type="project" value="InterPro"/>
</dbReference>
<feature type="transmembrane region" description="Helical" evidence="8">
    <location>
        <begin position="961"/>
        <end position="982"/>
    </location>
</feature>
<dbReference type="AlphaFoldDB" id="A0A1I2FED1"/>
<dbReference type="RefSeq" id="WP_096328600.1">
    <property type="nucleotide sequence ID" value="NZ_FOMX01000026.1"/>
</dbReference>
<feature type="transmembrane region" description="Helical" evidence="8">
    <location>
        <begin position="861"/>
        <end position="878"/>
    </location>
</feature>
<keyword evidence="6 8" id="KW-1133">Transmembrane helix</keyword>
<evidence type="ECO:0000256" key="4">
    <source>
        <dbReference type="ARBA" id="ARBA00022475"/>
    </source>
</evidence>
<protein>
    <submittedName>
        <fullName evidence="9">Cobalt-zinc-cadmium resistance protein CzcA</fullName>
    </submittedName>
</protein>
<organism evidence="9 10">
    <name type="scientific">Nannocystis exedens</name>
    <dbReference type="NCBI Taxonomy" id="54"/>
    <lineage>
        <taxon>Bacteria</taxon>
        <taxon>Pseudomonadati</taxon>
        <taxon>Myxococcota</taxon>
        <taxon>Polyangia</taxon>
        <taxon>Nannocystales</taxon>
        <taxon>Nannocystaceae</taxon>
        <taxon>Nannocystis</taxon>
    </lineage>
</organism>
<dbReference type="Gene3D" id="3.30.2090.10">
    <property type="entry name" value="Multidrug efflux transporter AcrB TolC docking domain, DN and DC subdomains"/>
    <property type="match status" value="2"/>
</dbReference>